<protein>
    <recommendedName>
        <fullName evidence="3">histidine kinase</fullName>
        <ecNumber evidence="3">2.7.13.3</ecNumber>
    </recommendedName>
</protein>
<evidence type="ECO:0000256" key="9">
    <source>
        <dbReference type="ARBA" id="ARBA00022777"/>
    </source>
</evidence>
<evidence type="ECO:0000256" key="4">
    <source>
        <dbReference type="ARBA" id="ARBA00022475"/>
    </source>
</evidence>
<dbReference type="Gene3D" id="3.30.450.20">
    <property type="entry name" value="PAS domain"/>
    <property type="match status" value="1"/>
</dbReference>
<dbReference type="SMART" id="SM00304">
    <property type="entry name" value="HAMP"/>
    <property type="match status" value="1"/>
</dbReference>
<name>A0A6A7RRG8_9PROT</name>
<dbReference type="InterPro" id="IPR050482">
    <property type="entry name" value="Sensor_HK_TwoCompSys"/>
</dbReference>
<dbReference type="PANTHER" id="PTHR24421">
    <property type="entry name" value="NITRATE/NITRITE SENSOR PROTEIN NARX-RELATED"/>
    <property type="match status" value="1"/>
</dbReference>
<evidence type="ECO:0000313" key="17">
    <source>
        <dbReference type="Proteomes" id="UP000342300"/>
    </source>
</evidence>
<dbReference type="Gene3D" id="1.20.5.1930">
    <property type="match status" value="1"/>
</dbReference>
<proteinExistence type="predicted"/>
<keyword evidence="13 14" id="KW-0472">Membrane</keyword>
<comment type="subcellular location">
    <subcellularLocation>
        <location evidence="2">Cell membrane</location>
        <topology evidence="2">Multi-pass membrane protein</topology>
    </subcellularLocation>
</comment>
<dbReference type="GO" id="GO:0046983">
    <property type="term" value="F:protein dimerization activity"/>
    <property type="evidence" value="ECO:0007669"/>
    <property type="project" value="InterPro"/>
</dbReference>
<dbReference type="InterPro" id="IPR003660">
    <property type="entry name" value="HAMP_dom"/>
</dbReference>
<evidence type="ECO:0000259" key="15">
    <source>
        <dbReference type="PROSITE" id="PS50885"/>
    </source>
</evidence>
<dbReference type="Proteomes" id="UP000342300">
    <property type="component" value="Unassembled WGS sequence"/>
</dbReference>
<dbReference type="Pfam" id="PF02518">
    <property type="entry name" value="HATPase_c"/>
    <property type="match status" value="1"/>
</dbReference>
<gene>
    <name evidence="16" type="ORF">CRU78_06310</name>
</gene>
<sequence length="632" mass="67534">MSLSLRYLDPRRSLAATIGWLVLVLSLGLALVASAWVGGIVRSDLLDLRGRQLDRTADRLVADLNLNLSLRVRSVGALAVMLGAELRDDNQTLLHRILGNLQQASPELETIALANPQGRVLVATDRSLEGSNVADREWFVLGWQGAKKGEVRLLPMLKQTPSGVASGVPGSFVGLIAAVVDDQGETVGLVGTRLSVLWLLDFAESLQEELRGTAGTQALLLDRDGVVLIGTEGLKGKRLAIPGDSPTSAAPALAGKVTGNSAAHPARIERLADGKRYLVARASPASDDALNVLGWRVVVLQPVQDAGQDDRLLQIQITAVLLGLGALAALLGVFLARRVTRDLDAIARSADTVRRGATQQISVPPGNSEAARLGRALNELLGSLQRERAALQTLNAELDQRVIARTREVERLAEQERYAAVVRERLKIARDLHDTLAHSMMAMLSEVRLLKRLWSSQPAAMAEELVRAEKAAHEGLQEARAAITAMRFNPVRDVGLAAALDDFLGRFAERTGITVDYTSDASSGTFADERAETLFRIAEEALRNVERHAGATRVTVSLGIHPGSGGATLAISDNGLGFDADATYPGHYGLAGLREQATLIGAELTVSSVARQGTTISVALPNGHDTWRHPKS</sequence>
<evidence type="ECO:0000256" key="11">
    <source>
        <dbReference type="ARBA" id="ARBA00022989"/>
    </source>
</evidence>
<dbReference type="PANTHER" id="PTHR24421:SF10">
    <property type="entry name" value="NITRATE_NITRITE SENSOR PROTEIN NARQ"/>
    <property type="match status" value="1"/>
</dbReference>
<dbReference type="InterPro" id="IPR033479">
    <property type="entry name" value="dCache_1"/>
</dbReference>
<keyword evidence="4" id="KW-1003">Cell membrane</keyword>
<dbReference type="Pfam" id="PF02743">
    <property type="entry name" value="dCache_1"/>
    <property type="match status" value="1"/>
</dbReference>
<keyword evidence="10" id="KW-0067">ATP-binding</keyword>
<keyword evidence="8" id="KW-0547">Nucleotide-binding</keyword>
<dbReference type="Gene3D" id="3.30.565.10">
    <property type="entry name" value="Histidine kinase-like ATPase, C-terminal domain"/>
    <property type="match status" value="1"/>
</dbReference>
<dbReference type="InterPro" id="IPR011712">
    <property type="entry name" value="Sig_transdc_His_kin_sub3_dim/P"/>
</dbReference>
<evidence type="ECO:0000256" key="12">
    <source>
        <dbReference type="ARBA" id="ARBA00023012"/>
    </source>
</evidence>
<keyword evidence="6" id="KW-0808">Transferase</keyword>
<dbReference type="InterPro" id="IPR003594">
    <property type="entry name" value="HATPase_dom"/>
</dbReference>
<dbReference type="PROSITE" id="PS50885">
    <property type="entry name" value="HAMP"/>
    <property type="match status" value="1"/>
</dbReference>
<reference evidence="16 17" key="1">
    <citation type="submission" date="2017-09" db="EMBL/GenBank/DDBJ databases">
        <title>Metagenomic Analysis Reveals Denitrifying Candidatus Accumulibacter and Flanking Population as a Source of N2O.</title>
        <authorList>
            <person name="Gao H."/>
            <person name="Mao Y."/>
            <person name="Zhao X."/>
            <person name="Liu W.-T."/>
            <person name="Zhang T."/>
            <person name="Wells G."/>
        </authorList>
    </citation>
    <scope>NUCLEOTIDE SEQUENCE [LARGE SCALE GENOMIC DNA]</scope>
    <source>
        <strain evidence="16">CANDO_2_IC</strain>
    </source>
</reference>
<dbReference type="SUPFAM" id="SSF55874">
    <property type="entry name" value="ATPase domain of HSP90 chaperone/DNA topoisomerase II/histidine kinase"/>
    <property type="match status" value="1"/>
</dbReference>
<organism evidence="16 17">
    <name type="scientific">Candidatus Accumulibacter phosphatis</name>
    <dbReference type="NCBI Taxonomy" id="327160"/>
    <lineage>
        <taxon>Bacteria</taxon>
        <taxon>Pseudomonadati</taxon>
        <taxon>Pseudomonadota</taxon>
        <taxon>Betaproteobacteria</taxon>
        <taxon>Candidatus Accumulibacter</taxon>
    </lineage>
</organism>
<evidence type="ECO:0000256" key="13">
    <source>
        <dbReference type="ARBA" id="ARBA00023136"/>
    </source>
</evidence>
<keyword evidence="11 14" id="KW-1133">Transmembrane helix</keyword>
<dbReference type="Gene3D" id="6.10.340.10">
    <property type="match status" value="1"/>
</dbReference>
<dbReference type="GO" id="GO:0000155">
    <property type="term" value="F:phosphorelay sensor kinase activity"/>
    <property type="evidence" value="ECO:0007669"/>
    <property type="project" value="InterPro"/>
</dbReference>
<dbReference type="InterPro" id="IPR036890">
    <property type="entry name" value="HATPase_C_sf"/>
</dbReference>
<keyword evidence="12" id="KW-0902">Two-component regulatory system</keyword>
<evidence type="ECO:0000256" key="2">
    <source>
        <dbReference type="ARBA" id="ARBA00004651"/>
    </source>
</evidence>
<dbReference type="CDD" id="cd16917">
    <property type="entry name" value="HATPase_UhpB-NarQ-NarX-like"/>
    <property type="match status" value="1"/>
</dbReference>
<evidence type="ECO:0000256" key="6">
    <source>
        <dbReference type="ARBA" id="ARBA00022679"/>
    </source>
</evidence>
<keyword evidence="7 14" id="KW-0812">Transmembrane</keyword>
<evidence type="ECO:0000256" key="3">
    <source>
        <dbReference type="ARBA" id="ARBA00012438"/>
    </source>
</evidence>
<comment type="caution">
    <text evidence="16">The sequence shown here is derived from an EMBL/GenBank/DDBJ whole genome shotgun (WGS) entry which is preliminary data.</text>
</comment>
<evidence type="ECO:0000256" key="14">
    <source>
        <dbReference type="SAM" id="Phobius"/>
    </source>
</evidence>
<keyword evidence="5" id="KW-0597">Phosphoprotein</keyword>
<dbReference type="AlphaFoldDB" id="A0A6A7RRG8"/>
<evidence type="ECO:0000256" key="5">
    <source>
        <dbReference type="ARBA" id="ARBA00022553"/>
    </source>
</evidence>
<accession>A0A6A7RRG8</accession>
<dbReference type="EMBL" id="PDHS01000135">
    <property type="protein sequence ID" value="MQM30161.1"/>
    <property type="molecule type" value="Genomic_DNA"/>
</dbReference>
<evidence type="ECO:0000256" key="1">
    <source>
        <dbReference type="ARBA" id="ARBA00000085"/>
    </source>
</evidence>
<dbReference type="Pfam" id="PF07730">
    <property type="entry name" value="HisKA_3"/>
    <property type="match status" value="1"/>
</dbReference>
<dbReference type="GO" id="GO:0005524">
    <property type="term" value="F:ATP binding"/>
    <property type="evidence" value="ECO:0007669"/>
    <property type="project" value="UniProtKB-KW"/>
</dbReference>
<evidence type="ECO:0000256" key="10">
    <source>
        <dbReference type="ARBA" id="ARBA00022840"/>
    </source>
</evidence>
<keyword evidence="9 16" id="KW-0418">Kinase</keyword>
<evidence type="ECO:0000313" key="16">
    <source>
        <dbReference type="EMBL" id="MQM30161.1"/>
    </source>
</evidence>
<dbReference type="GO" id="GO:0005886">
    <property type="term" value="C:plasma membrane"/>
    <property type="evidence" value="ECO:0007669"/>
    <property type="project" value="UniProtKB-SubCell"/>
</dbReference>
<feature type="domain" description="HAMP" evidence="15">
    <location>
        <begin position="337"/>
        <end position="389"/>
    </location>
</feature>
<dbReference type="SMART" id="SM00387">
    <property type="entry name" value="HATPase_c"/>
    <property type="match status" value="1"/>
</dbReference>
<evidence type="ECO:0000256" key="8">
    <source>
        <dbReference type="ARBA" id="ARBA00022741"/>
    </source>
</evidence>
<evidence type="ECO:0000256" key="7">
    <source>
        <dbReference type="ARBA" id="ARBA00022692"/>
    </source>
</evidence>
<dbReference type="EC" id="2.7.13.3" evidence="3"/>
<comment type="catalytic activity">
    <reaction evidence="1">
        <text>ATP + protein L-histidine = ADP + protein N-phospho-L-histidine.</text>
        <dbReference type="EC" id="2.7.13.3"/>
    </reaction>
</comment>
<feature type="transmembrane region" description="Helical" evidence="14">
    <location>
        <begin position="317"/>
        <end position="336"/>
    </location>
</feature>
<dbReference type="Pfam" id="PF00672">
    <property type="entry name" value="HAMP"/>
    <property type="match status" value="1"/>
</dbReference>